<dbReference type="OrthoDB" id="1018at2157"/>
<accession>A0A1W6K2J0</accession>
<keyword evidence="2" id="KW-0489">Methyltransferase</keyword>
<dbReference type="Gene3D" id="3.40.50.150">
    <property type="entry name" value="Vaccinia Virus protein VP39"/>
    <property type="match status" value="1"/>
</dbReference>
<dbReference type="STRING" id="282676.B6F84_12255"/>
<dbReference type="InterPro" id="IPR029063">
    <property type="entry name" value="SAM-dependent_MTases_sf"/>
</dbReference>
<dbReference type="GeneID" id="41591709"/>
<keyword evidence="3" id="KW-1185">Reference proteome</keyword>
<reference evidence="2 3" key="1">
    <citation type="submission" date="2017-03" db="EMBL/GenBank/DDBJ databases">
        <title>Sulfur activation and transportation mechanism of thermophilic Archaea Acidianus manzaensis YN-25.</title>
        <authorList>
            <person name="Ma Y."/>
            <person name="Yang Y."/>
            <person name="Xia J."/>
        </authorList>
    </citation>
    <scope>NUCLEOTIDE SEQUENCE [LARGE SCALE GENOMIC DNA]</scope>
    <source>
        <strain evidence="2 3">YN-25</strain>
    </source>
</reference>
<gene>
    <name evidence="2" type="ORF">B6F84_12255</name>
</gene>
<evidence type="ECO:0000259" key="1">
    <source>
        <dbReference type="Pfam" id="PF08241"/>
    </source>
</evidence>
<dbReference type="SUPFAM" id="SSF53335">
    <property type="entry name" value="S-adenosyl-L-methionine-dependent methyltransferases"/>
    <property type="match status" value="1"/>
</dbReference>
<dbReference type="CDD" id="cd02440">
    <property type="entry name" value="AdoMet_MTases"/>
    <property type="match status" value="1"/>
</dbReference>
<dbReference type="InterPro" id="IPR013216">
    <property type="entry name" value="Methyltransf_11"/>
</dbReference>
<evidence type="ECO:0000313" key="2">
    <source>
        <dbReference type="EMBL" id="ARM76707.1"/>
    </source>
</evidence>
<sequence length="178" mass="21115">MSSIFDSINAWQYKPFRRMGVTIDEEIYFAKLIDNLLENDKDKIILEIGCGNCLISRYLKEKGLNVFSIENWNEEMSINEIKKYKGMCKLNLIQNLFPLPFRESSFDVIYSVLYFYNVPKSKRKDYIKDIQRTLRNNGKFILMDVEAMRGMRKDFISEGFKEDYFTTNQGVFISILKK</sequence>
<dbReference type="GO" id="GO:0032259">
    <property type="term" value="P:methylation"/>
    <property type="evidence" value="ECO:0007669"/>
    <property type="project" value="UniProtKB-KW"/>
</dbReference>
<keyword evidence="2" id="KW-0808">Transferase</keyword>
<name>A0A1W6K2J0_9CREN</name>
<dbReference type="KEGG" id="aman:B6F84_12255"/>
<dbReference type="EMBL" id="CP020477">
    <property type="protein sequence ID" value="ARM76707.1"/>
    <property type="molecule type" value="Genomic_DNA"/>
</dbReference>
<dbReference type="RefSeq" id="WP_148692503.1">
    <property type="nucleotide sequence ID" value="NZ_CP020477.1"/>
</dbReference>
<evidence type="ECO:0000313" key="3">
    <source>
        <dbReference type="Proteomes" id="UP000193404"/>
    </source>
</evidence>
<protein>
    <submittedName>
        <fullName evidence="2">Methyltransferase type 11</fullName>
    </submittedName>
</protein>
<dbReference type="Proteomes" id="UP000193404">
    <property type="component" value="Chromosome"/>
</dbReference>
<feature type="domain" description="Methyltransferase type 11" evidence="1">
    <location>
        <begin position="46"/>
        <end position="142"/>
    </location>
</feature>
<proteinExistence type="predicted"/>
<dbReference type="AlphaFoldDB" id="A0A1W6K2J0"/>
<dbReference type="Pfam" id="PF08241">
    <property type="entry name" value="Methyltransf_11"/>
    <property type="match status" value="1"/>
</dbReference>
<organism evidence="2 3">
    <name type="scientific">Acidianus manzaensis</name>
    <dbReference type="NCBI Taxonomy" id="282676"/>
    <lineage>
        <taxon>Archaea</taxon>
        <taxon>Thermoproteota</taxon>
        <taxon>Thermoprotei</taxon>
        <taxon>Sulfolobales</taxon>
        <taxon>Sulfolobaceae</taxon>
        <taxon>Acidianus</taxon>
    </lineage>
</organism>
<dbReference type="GO" id="GO:0008757">
    <property type="term" value="F:S-adenosylmethionine-dependent methyltransferase activity"/>
    <property type="evidence" value="ECO:0007669"/>
    <property type="project" value="InterPro"/>
</dbReference>